<dbReference type="InterPro" id="IPR006015">
    <property type="entry name" value="Universal_stress_UspA"/>
</dbReference>
<dbReference type="InterPro" id="IPR006016">
    <property type="entry name" value="UspA"/>
</dbReference>
<dbReference type="Gene3D" id="3.40.50.620">
    <property type="entry name" value="HUPs"/>
    <property type="match status" value="1"/>
</dbReference>
<evidence type="ECO:0000313" key="3">
    <source>
        <dbReference type="EMBL" id="KAA9331399.1"/>
    </source>
</evidence>
<dbReference type="Pfam" id="PF00582">
    <property type="entry name" value="Usp"/>
    <property type="match status" value="1"/>
</dbReference>
<proteinExistence type="inferred from homology"/>
<dbReference type="SUPFAM" id="SSF52402">
    <property type="entry name" value="Adenine nucleotide alpha hydrolases-like"/>
    <property type="match status" value="1"/>
</dbReference>
<protein>
    <recommendedName>
        <fullName evidence="2">Universal stress protein</fullName>
    </recommendedName>
</protein>
<dbReference type="EMBL" id="VTWU01000005">
    <property type="protein sequence ID" value="KAA9331399.1"/>
    <property type="molecule type" value="Genomic_DNA"/>
</dbReference>
<evidence type="ECO:0000256" key="2">
    <source>
        <dbReference type="PIRNR" id="PIRNR006276"/>
    </source>
</evidence>
<keyword evidence="4" id="KW-1185">Reference proteome</keyword>
<name>A0A7L5A044_9BACT</name>
<dbReference type="PIRSF" id="PIRSF006276">
    <property type="entry name" value="UspA"/>
    <property type="match status" value="1"/>
</dbReference>
<comment type="caution">
    <text evidence="3">The sequence shown here is derived from an EMBL/GenBank/DDBJ whole genome shotgun (WGS) entry which is preliminary data.</text>
</comment>
<dbReference type="CDD" id="cd00293">
    <property type="entry name" value="USP-like"/>
    <property type="match status" value="1"/>
</dbReference>
<dbReference type="RefSeq" id="WP_151079577.1">
    <property type="nucleotide sequence ID" value="NZ_CP047647.1"/>
</dbReference>
<dbReference type="Proteomes" id="UP000326380">
    <property type="component" value="Unassembled WGS sequence"/>
</dbReference>
<evidence type="ECO:0000256" key="1">
    <source>
        <dbReference type="ARBA" id="ARBA00008791"/>
    </source>
</evidence>
<dbReference type="PANTHER" id="PTHR46268:SF6">
    <property type="entry name" value="UNIVERSAL STRESS PROTEIN UP12"/>
    <property type="match status" value="1"/>
</dbReference>
<dbReference type="PRINTS" id="PR01438">
    <property type="entry name" value="UNVRSLSTRESS"/>
</dbReference>
<dbReference type="PANTHER" id="PTHR46268">
    <property type="entry name" value="STRESS RESPONSE PROTEIN NHAX"/>
    <property type="match status" value="1"/>
</dbReference>
<organism evidence="3 4">
    <name type="scientific">Hymenobacter busanensis</name>
    <dbReference type="NCBI Taxonomy" id="2607656"/>
    <lineage>
        <taxon>Bacteria</taxon>
        <taxon>Pseudomonadati</taxon>
        <taxon>Bacteroidota</taxon>
        <taxon>Cytophagia</taxon>
        <taxon>Cytophagales</taxon>
        <taxon>Hymenobacteraceae</taxon>
        <taxon>Hymenobacter</taxon>
    </lineage>
</organism>
<sequence length="148" mass="15646">MMQLVTILCPLDFSAASAPLLAYATALASCTGAELRLLHVLEPQLVLSGETAALPEPEAQQLLLQYQAQAAQAGAQRVATLVRHGEAAREIVREAAEHHADLIVIGSHGQTGLTRFLMGNTAEHVVRCAPCAAILVKPQSDSAFRQSA</sequence>
<comment type="similarity">
    <text evidence="1 2">Belongs to the universal stress protein A family.</text>
</comment>
<dbReference type="InterPro" id="IPR014729">
    <property type="entry name" value="Rossmann-like_a/b/a_fold"/>
</dbReference>
<evidence type="ECO:0000313" key="4">
    <source>
        <dbReference type="Proteomes" id="UP000326380"/>
    </source>
</evidence>
<gene>
    <name evidence="3" type="ORF">F0P96_14230</name>
</gene>
<keyword evidence="2" id="KW-0963">Cytoplasm</keyword>
<dbReference type="AlphaFoldDB" id="A0A7L5A044"/>
<accession>A0A7L5A044</accession>
<reference evidence="3 4" key="1">
    <citation type="submission" date="2019-09" db="EMBL/GenBank/DDBJ databases">
        <title>Genome sequence of Hymenobacter sp. M3.</title>
        <authorList>
            <person name="Srinivasan S."/>
        </authorList>
    </citation>
    <scope>NUCLEOTIDE SEQUENCE [LARGE SCALE GENOMIC DNA]</scope>
    <source>
        <strain evidence="3 4">M3</strain>
    </source>
</reference>
<dbReference type="GO" id="GO:0005737">
    <property type="term" value="C:cytoplasm"/>
    <property type="evidence" value="ECO:0007669"/>
    <property type="project" value="UniProtKB-SubCell"/>
</dbReference>
<comment type="subcellular location">
    <subcellularLocation>
        <location evidence="2">Cytoplasm</location>
    </subcellularLocation>
</comment>